<evidence type="ECO:0000313" key="1">
    <source>
        <dbReference type="EMBL" id="SHE67547.1"/>
    </source>
</evidence>
<gene>
    <name evidence="1" type="ORF">SAMN05444408_10382</name>
</gene>
<sequence>MNETPEFIPAIRLMNTPDGRSTFETGKLPVLKTISTSSFRISNTVEEWEKSDHPAPRKQYVVTVKGKIRFKVSSGKTFLIEPGIILLAEDVEGKGHSWEFEEGETWERLYIPIPDHGESFFIPDYK</sequence>
<name>A0A1M4VF17_9FLAO</name>
<dbReference type="AlphaFoldDB" id="A0A1M4VF17"/>
<proteinExistence type="predicted"/>
<accession>A0A1M4VF17</accession>
<organism evidence="1 2">
    <name type="scientific">Chryseobacterium takakiae</name>
    <dbReference type="NCBI Taxonomy" id="1302685"/>
    <lineage>
        <taxon>Bacteria</taxon>
        <taxon>Pseudomonadati</taxon>
        <taxon>Bacteroidota</taxon>
        <taxon>Flavobacteriia</taxon>
        <taxon>Flavobacteriales</taxon>
        <taxon>Weeksellaceae</taxon>
        <taxon>Chryseobacterium group</taxon>
        <taxon>Chryseobacterium</taxon>
    </lineage>
</organism>
<dbReference type="RefSeq" id="WP_072883782.1">
    <property type="nucleotide sequence ID" value="NZ_FQVO01000003.1"/>
</dbReference>
<evidence type="ECO:0008006" key="3">
    <source>
        <dbReference type="Google" id="ProtNLM"/>
    </source>
</evidence>
<dbReference type="STRING" id="1302685.SAMN05444408_10382"/>
<protein>
    <recommendedName>
        <fullName evidence="3">Cupin domain-containing protein</fullName>
    </recommendedName>
</protein>
<dbReference type="OrthoDB" id="4205621at2"/>
<keyword evidence="2" id="KW-1185">Reference proteome</keyword>
<dbReference type="Proteomes" id="UP000184236">
    <property type="component" value="Unassembled WGS sequence"/>
</dbReference>
<evidence type="ECO:0000313" key="2">
    <source>
        <dbReference type="Proteomes" id="UP000184236"/>
    </source>
</evidence>
<reference evidence="2" key="1">
    <citation type="submission" date="2016-11" db="EMBL/GenBank/DDBJ databases">
        <authorList>
            <person name="Varghese N."/>
            <person name="Submissions S."/>
        </authorList>
    </citation>
    <scope>NUCLEOTIDE SEQUENCE [LARGE SCALE GENOMIC DNA]</scope>
    <source>
        <strain evidence="2">DSM 26898</strain>
    </source>
</reference>
<dbReference type="EMBL" id="FQVO01000003">
    <property type="protein sequence ID" value="SHE67547.1"/>
    <property type="molecule type" value="Genomic_DNA"/>
</dbReference>